<dbReference type="EMBL" id="CP036271">
    <property type="protein sequence ID" value="QDT55027.1"/>
    <property type="molecule type" value="Genomic_DNA"/>
</dbReference>
<dbReference type="Gene3D" id="2.50.20.10">
    <property type="entry name" value="Lipoprotein localisation LolA/LolB/LppX"/>
    <property type="match status" value="1"/>
</dbReference>
<reference evidence="3 4" key="1">
    <citation type="submission" date="2019-02" db="EMBL/GenBank/DDBJ databases">
        <title>Deep-cultivation of Planctomycetes and their phenomic and genomic characterization uncovers novel biology.</title>
        <authorList>
            <person name="Wiegand S."/>
            <person name="Jogler M."/>
            <person name="Boedeker C."/>
            <person name="Pinto D."/>
            <person name="Vollmers J."/>
            <person name="Rivas-Marin E."/>
            <person name="Kohn T."/>
            <person name="Peeters S.H."/>
            <person name="Heuer A."/>
            <person name="Rast P."/>
            <person name="Oberbeckmann S."/>
            <person name="Bunk B."/>
            <person name="Jeske O."/>
            <person name="Meyerdierks A."/>
            <person name="Storesund J.E."/>
            <person name="Kallscheuer N."/>
            <person name="Luecker S."/>
            <person name="Lage O.M."/>
            <person name="Pohl T."/>
            <person name="Merkel B.J."/>
            <person name="Hornburger P."/>
            <person name="Mueller R.-W."/>
            <person name="Bruemmer F."/>
            <person name="Labrenz M."/>
            <person name="Spormann A.M."/>
            <person name="Op den Camp H."/>
            <person name="Overmann J."/>
            <person name="Amann R."/>
            <person name="Jetten M.S.M."/>
            <person name="Mascher T."/>
            <person name="Medema M.H."/>
            <person name="Devos D.P."/>
            <person name="Kaster A.-K."/>
            <person name="Ovreas L."/>
            <person name="Rohde M."/>
            <person name="Galperin M.Y."/>
            <person name="Jogler C."/>
        </authorList>
    </citation>
    <scope>NUCLEOTIDE SEQUENCE [LARGE SCALE GENOMIC DNA]</scope>
    <source>
        <strain evidence="3 4">Pan44</strain>
    </source>
</reference>
<feature type="region of interest" description="Disordered" evidence="1">
    <location>
        <begin position="40"/>
        <end position="90"/>
    </location>
</feature>
<keyword evidence="4" id="KW-1185">Reference proteome</keyword>
<evidence type="ECO:0000313" key="4">
    <source>
        <dbReference type="Proteomes" id="UP000315700"/>
    </source>
</evidence>
<evidence type="ECO:0000313" key="3">
    <source>
        <dbReference type="EMBL" id="QDT55027.1"/>
    </source>
</evidence>
<dbReference type="AlphaFoldDB" id="A0A517SG28"/>
<dbReference type="KEGG" id="ccos:Pan44_30680"/>
<dbReference type="OrthoDB" id="243478at2"/>
<feature type="signal peptide" evidence="2">
    <location>
        <begin position="1"/>
        <end position="30"/>
    </location>
</feature>
<keyword evidence="2" id="KW-0732">Signal</keyword>
<name>A0A517SG28_9PLAN</name>
<proteinExistence type="predicted"/>
<feature type="chain" id="PRO_5021731290" description="TIGR03009 domain-containing protein" evidence="2">
    <location>
        <begin position="31"/>
        <end position="358"/>
    </location>
</feature>
<evidence type="ECO:0000256" key="2">
    <source>
        <dbReference type="SAM" id="SignalP"/>
    </source>
</evidence>
<accession>A0A517SG28</accession>
<feature type="region of interest" description="Disordered" evidence="1">
    <location>
        <begin position="335"/>
        <end position="358"/>
    </location>
</feature>
<protein>
    <recommendedName>
        <fullName evidence="5">TIGR03009 domain-containing protein</fullName>
    </recommendedName>
</protein>
<feature type="compositionally biased region" description="Polar residues" evidence="1">
    <location>
        <begin position="65"/>
        <end position="85"/>
    </location>
</feature>
<evidence type="ECO:0008006" key="5">
    <source>
        <dbReference type="Google" id="ProtNLM"/>
    </source>
</evidence>
<feature type="compositionally biased region" description="Polar residues" evidence="1">
    <location>
        <begin position="337"/>
        <end position="351"/>
    </location>
</feature>
<dbReference type="Proteomes" id="UP000315700">
    <property type="component" value="Chromosome"/>
</dbReference>
<organism evidence="3 4">
    <name type="scientific">Caulifigura coniformis</name>
    <dbReference type="NCBI Taxonomy" id="2527983"/>
    <lineage>
        <taxon>Bacteria</taxon>
        <taxon>Pseudomonadati</taxon>
        <taxon>Planctomycetota</taxon>
        <taxon>Planctomycetia</taxon>
        <taxon>Planctomycetales</taxon>
        <taxon>Planctomycetaceae</taxon>
        <taxon>Caulifigura</taxon>
    </lineage>
</organism>
<dbReference type="InParanoid" id="A0A517SG28"/>
<sequence length="358" mass="39706" precursor="true">MTHWTKVSPTSTAPLAAWLFAVFCVTPAFSQLDQGIAPNARDRVPRPAGPGSVLLGNPADPVKTADSSAGSSIPNVGRPGSQNLKDSIPPGYQIPPELEKWLTAWEKHSQGVQRLNGTFRLYTYDEIFQMETRAVGDFWYQSPDKGRMDFKKADLSRVAKNAAGQLINQGLKGPNGAPYQVQSREWETWNCNGSEILQIFHDKREYNRIAIPQQYQGESIKESPLPFLFGLKKDEAKERYLMQLGPMHGKIPNGYKAPCLHVIAVPLREQDSREWSKAEVLLDSQTFLPQSIQTFDPAGTSRNVYAFADVEVNRPWFLKDPFTPSTSGMRLILDSAAQRQQSGSGPATPSSPKFGVGK</sequence>
<gene>
    <name evidence="3" type="ORF">Pan44_30680</name>
</gene>
<evidence type="ECO:0000256" key="1">
    <source>
        <dbReference type="SAM" id="MobiDB-lite"/>
    </source>
</evidence>
<dbReference type="RefSeq" id="WP_145030825.1">
    <property type="nucleotide sequence ID" value="NZ_CP036271.1"/>
</dbReference>